<dbReference type="EMBL" id="AZBU02000008">
    <property type="protein sequence ID" value="TKR68172.1"/>
    <property type="molecule type" value="Genomic_DNA"/>
</dbReference>
<feature type="region of interest" description="Disordered" evidence="1">
    <location>
        <begin position="40"/>
        <end position="60"/>
    </location>
</feature>
<protein>
    <submittedName>
        <fullName evidence="2">Uncharacterized protein</fullName>
    </submittedName>
</protein>
<gene>
    <name evidence="2" type="ORF">L596_024188</name>
</gene>
<keyword evidence="3" id="KW-1185">Reference proteome</keyword>
<evidence type="ECO:0000313" key="2">
    <source>
        <dbReference type="EMBL" id="TKR68172.1"/>
    </source>
</evidence>
<evidence type="ECO:0000256" key="1">
    <source>
        <dbReference type="SAM" id="MobiDB-lite"/>
    </source>
</evidence>
<accession>A0A4U5MG96</accession>
<organism evidence="2 3">
    <name type="scientific">Steinernema carpocapsae</name>
    <name type="common">Entomopathogenic nematode</name>
    <dbReference type="NCBI Taxonomy" id="34508"/>
    <lineage>
        <taxon>Eukaryota</taxon>
        <taxon>Metazoa</taxon>
        <taxon>Ecdysozoa</taxon>
        <taxon>Nematoda</taxon>
        <taxon>Chromadorea</taxon>
        <taxon>Rhabditida</taxon>
        <taxon>Tylenchina</taxon>
        <taxon>Panagrolaimomorpha</taxon>
        <taxon>Strongyloidoidea</taxon>
        <taxon>Steinernematidae</taxon>
        <taxon>Steinernema</taxon>
    </lineage>
</organism>
<reference evidence="2 3" key="2">
    <citation type="journal article" date="2019" name="G3 (Bethesda)">
        <title>Hybrid Assembly of the Genome of the Entomopathogenic Nematode Steinernema carpocapsae Identifies the X-Chromosome.</title>
        <authorList>
            <person name="Serra L."/>
            <person name="Macchietto M."/>
            <person name="Macias-Munoz A."/>
            <person name="McGill C.J."/>
            <person name="Rodriguez I.M."/>
            <person name="Rodriguez B."/>
            <person name="Murad R."/>
            <person name="Mortazavi A."/>
        </authorList>
    </citation>
    <scope>NUCLEOTIDE SEQUENCE [LARGE SCALE GENOMIC DNA]</scope>
    <source>
        <strain evidence="2 3">ALL</strain>
    </source>
</reference>
<comment type="caution">
    <text evidence="2">The sequence shown here is derived from an EMBL/GenBank/DDBJ whole genome shotgun (WGS) entry which is preliminary data.</text>
</comment>
<name>A0A4U5MG96_STECR</name>
<reference evidence="2 3" key="1">
    <citation type="journal article" date="2015" name="Genome Biol.">
        <title>Comparative genomics of Steinernema reveals deeply conserved gene regulatory networks.</title>
        <authorList>
            <person name="Dillman A.R."/>
            <person name="Macchietto M."/>
            <person name="Porter C.F."/>
            <person name="Rogers A."/>
            <person name="Williams B."/>
            <person name="Antoshechkin I."/>
            <person name="Lee M.M."/>
            <person name="Goodwin Z."/>
            <person name="Lu X."/>
            <person name="Lewis E.E."/>
            <person name="Goodrich-Blair H."/>
            <person name="Stock S.P."/>
            <person name="Adams B.J."/>
            <person name="Sternberg P.W."/>
            <person name="Mortazavi A."/>
        </authorList>
    </citation>
    <scope>NUCLEOTIDE SEQUENCE [LARGE SCALE GENOMIC DNA]</scope>
    <source>
        <strain evidence="2 3">ALL</strain>
    </source>
</reference>
<feature type="compositionally biased region" description="Polar residues" evidence="1">
    <location>
        <begin position="40"/>
        <end position="55"/>
    </location>
</feature>
<dbReference type="AlphaFoldDB" id="A0A4U5MG96"/>
<proteinExistence type="predicted"/>
<sequence>MLKRSPWSCCERRLRLLLHLHPARNHLDYSRHLHEMQNNHSYSTPCGRSGTTPARSSRPGWVTVFGRAGG</sequence>
<dbReference type="Proteomes" id="UP000298663">
    <property type="component" value="Unassembled WGS sequence"/>
</dbReference>
<evidence type="ECO:0000313" key="3">
    <source>
        <dbReference type="Proteomes" id="UP000298663"/>
    </source>
</evidence>